<keyword evidence="2" id="KW-1185">Reference proteome</keyword>
<protein>
    <submittedName>
        <fullName evidence="1">Uncharacterized protein</fullName>
    </submittedName>
</protein>
<evidence type="ECO:0000313" key="2">
    <source>
        <dbReference type="Proteomes" id="UP000829447"/>
    </source>
</evidence>
<organism evidence="1 2">
    <name type="scientific">Pangasianodon gigas</name>
    <name type="common">Mekong giant catfish</name>
    <name type="synonym">Pangasius gigas</name>
    <dbReference type="NCBI Taxonomy" id="30993"/>
    <lineage>
        <taxon>Eukaryota</taxon>
        <taxon>Metazoa</taxon>
        <taxon>Chordata</taxon>
        <taxon>Craniata</taxon>
        <taxon>Vertebrata</taxon>
        <taxon>Euteleostomi</taxon>
        <taxon>Actinopterygii</taxon>
        <taxon>Neopterygii</taxon>
        <taxon>Teleostei</taxon>
        <taxon>Ostariophysi</taxon>
        <taxon>Siluriformes</taxon>
        <taxon>Pangasiidae</taxon>
        <taxon>Pangasianodon</taxon>
    </lineage>
</organism>
<gene>
    <name evidence="1" type="ORF">PGIGA_G00134110</name>
</gene>
<comment type="caution">
    <text evidence="1">The sequence shown here is derived from an EMBL/GenBank/DDBJ whole genome shotgun (WGS) entry which is preliminary data.</text>
</comment>
<evidence type="ECO:0000313" key="1">
    <source>
        <dbReference type="EMBL" id="MCI4391421.1"/>
    </source>
</evidence>
<name>A0ACC5XJN4_PANGG</name>
<dbReference type="Proteomes" id="UP000829447">
    <property type="component" value="Linkage Group LG22"/>
</dbReference>
<proteinExistence type="predicted"/>
<dbReference type="EMBL" id="CM040475">
    <property type="protein sequence ID" value="MCI4391421.1"/>
    <property type="molecule type" value="Genomic_DNA"/>
</dbReference>
<reference evidence="1 2" key="1">
    <citation type="journal article" date="2022" name="bioRxiv">
        <title>An ancient truncated duplication of the anti-Mullerian hormone receptor type 2 gene is a potential conserved master sex determinant in the Pangasiidae catfish family.</title>
        <authorList>
            <person name="Wen M."/>
            <person name="Pan Q."/>
            <person name="Jouanno E."/>
            <person name="Montfort J."/>
            <person name="Zahm M."/>
            <person name="Cabau C."/>
            <person name="Klopp C."/>
            <person name="Iampietro C."/>
            <person name="Roques C."/>
            <person name="Bouchez O."/>
            <person name="Castinel A."/>
            <person name="Donnadieu C."/>
            <person name="Parrinello H."/>
            <person name="Poncet C."/>
            <person name="Belmonte E."/>
            <person name="Gautier V."/>
            <person name="Avarre J.-C."/>
            <person name="Dugue R."/>
            <person name="Gustiano R."/>
            <person name="Ha T.T.T."/>
            <person name="Campet M."/>
            <person name="Sriphairoj K."/>
            <person name="Ribolli J."/>
            <person name="de Almeida F.L."/>
            <person name="Desvignes T."/>
            <person name="Postlethwait J.H."/>
            <person name="Bucao C.F."/>
            <person name="Robinson-Rechavi M."/>
            <person name="Bobe J."/>
            <person name="Herpin A."/>
            <person name="Guiguen Y."/>
        </authorList>
    </citation>
    <scope>NUCLEOTIDE SEQUENCE [LARGE SCALE GENOMIC DNA]</scope>
    <source>
        <strain evidence="1">YG-Dec2019</strain>
    </source>
</reference>
<sequence length="388" mass="43789">MSFYSDYNFHEDYHDHDHYNDSSNHSYYDEDFEDYYTVCDKSDVRSFAGLFLPVVYSLALVVGLAGNSMVVFVYLSQKCLRTLTDVLILNLAFADLLLLFTLPFWVADAVNGWEIGVVACKITSALYTTNFSCSMLLLALISMDRYRALAQGSSYYARSPGNKPRRQRLLLSLLVWIAAFVFGLPDFFLTTVKQHSSGHKSCRAVYPHSMAKAAKASLEVLEVSLSFLLPFLVMMFCYYQVGKTLSQAATTGMREVRKWKAFRVLIAVVGVFLLTQLPYNIVKIIRILDIIYALVTNCEVSKGLDWATQVTESLALTHCCLNPVLYVFIGSSFKVHVLKIAKRCGQTGRHRDQQNRQPAVEIALKSRTSTNSNAYSESDEEHTSTFSI</sequence>
<accession>A0ACC5XJN4</accession>